<comment type="caution">
    <text evidence="2">The sequence shown here is derived from an EMBL/GenBank/DDBJ whole genome shotgun (WGS) entry which is preliminary data.</text>
</comment>
<dbReference type="RefSeq" id="WP_168987313.1">
    <property type="nucleotide sequence ID" value="NZ_CAWPHM010000177.1"/>
</dbReference>
<dbReference type="InterPro" id="IPR050266">
    <property type="entry name" value="AB_hydrolase_sf"/>
</dbReference>
<dbReference type="Gene3D" id="3.40.50.1820">
    <property type="entry name" value="alpha/beta hydrolase"/>
    <property type="match status" value="1"/>
</dbReference>
<dbReference type="Pfam" id="PF00561">
    <property type="entry name" value="Abhydrolase_1"/>
    <property type="match status" value="1"/>
</dbReference>
<protein>
    <submittedName>
        <fullName evidence="2">Alpha/beta fold hydrolase</fullName>
    </submittedName>
</protein>
<sequence>MRTSKCHFVELRGIRYHVREWGAPGDGPTVFLLHGWADVSATFQFLADALGPGWHLVAPDWRGFGRSDRCGDAYWFPDYLADLDALLRVLQPHGEVDLVGHSMGGNIACTYAGVRPGRVRKVVAMDAFGLPDSAAVEAPGRFEKWLNQLAAADGFRSYPDLESFARRLMRDNPRLDEAKAGFLAEHLTESDGAGGFRPAIDAAHRNVNPVLYRRAEVEACWRRVAADVLWLVQADPTWRRKFGIDDESYREAGACFRRFSELEISDSGHNMHHDQPAAVAAAIARFLGKSS</sequence>
<dbReference type="InterPro" id="IPR029058">
    <property type="entry name" value="AB_hydrolase_fold"/>
</dbReference>
<reference evidence="2" key="1">
    <citation type="submission" date="2019-12" db="EMBL/GenBank/DDBJ databases">
        <title>Comparative genomics gives insights into the taxonomy of the Azoarcus-Aromatoleum group and reveals separate origins of nif in the plant-associated Azoarcus and non-plant-associated Aromatoleum sub-groups.</title>
        <authorList>
            <person name="Lafos M."/>
            <person name="Maluk M."/>
            <person name="Batista M."/>
            <person name="Junghare M."/>
            <person name="Carmona M."/>
            <person name="Faoro H."/>
            <person name="Cruz L.M."/>
            <person name="Battistoni F."/>
            <person name="De Souza E."/>
            <person name="Pedrosa F."/>
            <person name="Chen W.-M."/>
            <person name="Poole P.S."/>
            <person name="Dixon R.A."/>
            <person name="James E.K."/>
        </authorList>
    </citation>
    <scope>NUCLEOTIDE SEQUENCE</scope>
    <source>
        <strain evidence="2">NSC3</strain>
    </source>
</reference>
<evidence type="ECO:0000313" key="3">
    <source>
        <dbReference type="Proteomes" id="UP000599523"/>
    </source>
</evidence>
<dbReference type="InterPro" id="IPR000073">
    <property type="entry name" value="AB_hydrolase_1"/>
</dbReference>
<dbReference type="PANTHER" id="PTHR43798">
    <property type="entry name" value="MONOACYLGLYCEROL LIPASE"/>
    <property type="match status" value="1"/>
</dbReference>
<dbReference type="AlphaFoldDB" id="A0A972J9Z7"/>
<dbReference type="GO" id="GO:0016787">
    <property type="term" value="F:hydrolase activity"/>
    <property type="evidence" value="ECO:0007669"/>
    <property type="project" value="UniProtKB-KW"/>
</dbReference>
<gene>
    <name evidence="2" type="ORF">GPA21_06045</name>
</gene>
<accession>A0A972J9Z7</accession>
<feature type="domain" description="AB hydrolase-1" evidence="1">
    <location>
        <begin position="28"/>
        <end position="170"/>
    </location>
</feature>
<proteinExistence type="predicted"/>
<name>A0A972J9Z7_9RHOO</name>
<dbReference type="PANTHER" id="PTHR43798:SF33">
    <property type="entry name" value="HYDROLASE, PUTATIVE (AFU_ORTHOLOGUE AFUA_2G14860)-RELATED"/>
    <property type="match status" value="1"/>
</dbReference>
<keyword evidence="2" id="KW-0378">Hydrolase</keyword>
<evidence type="ECO:0000259" key="1">
    <source>
        <dbReference type="Pfam" id="PF00561"/>
    </source>
</evidence>
<organism evidence="2 3">
    <name type="scientific">Azoarcus taiwanensis</name>
    <dbReference type="NCBI Taxonomy" id="666964"/>
    <lineage>
        <taxon>Bacteria</taxon>
        <taxon>Pseudomonadati</taxon>
        <taxon>Pseudomonadota</taxon>
        <taxon>Betaproteobacteria</taxon>
        <taxon>Rhodocyclales</taxon>
        <taxon>Zoogloeaceae</taxon>
        <taxon>Azoarcus</taxon>
    </lineage>
</organism>
<dbReference type="Proteomes" id="UP000599523">
    <property type="component" value="Unassembled WGS sequence"/>
</dbReference>
<dbReference type="SUPFAM" id="SSF53474">
    <property type="entry name" value="alpha/beta-Hydrolases"/>
    <property type="match status" value="1"/>
</dbReference>
<dbReference type="EMBL" id="WTVM01000025">
    <property type="protein sequence ID" value="NMG02528.1"/>
    <property type="molecule type" value="Genomic_DNA"/>
</dbReference>
<keyword evidence="3" id="KW-1185">Reference proteome</keyword>
<dbReference type="PRINTS" id="PR00111">
    <property type="entry name" value="ABHYDROLASE"/>
</dbReference>
<dbReference type="GO" id="GO:0016020">
    <property type="term" value="C:membrane"/>
    <property type="evidence" value="ECO:0007669"/>
    <property type="project" value="TreeGrafter"/>
</dbReference>
<evidence type="ECO:0000313" key="2">
    <source>
        <dbReference type="EMBL" id="NMG02528.1"/>
    </source>
</evidence>